<keyword evidence="1" id="KW-0998">Cell outer membrane</keyword>
<feature type="chain" id="PRO_5011591793" evidence="2">
    <location>
        <begin position="21"/>
        <end position="224"/>
    </location>
</feature>
<evidence type="ECO:0000313" key="4">
    <source>
        <dbReference type="EMBL" id="SDG82682.1"/>
    </source>
</evidence>
<dbReference type="AlphaFoldDB" id="A0A1G7XEN8"/>
<sequence length="224" mass="24859">MKISKSLVFIMLLFAVFSYSQNKLTGKVMNHSNRPVPNAKVFVDSIYTNVNTNKNGEFEVLLPEKVAVINIYSDKYGLLSSKFSNENSMSFIFLESEKEIKNRIKKGGKITIGYSEEDQGYRVKTAQTMDVQNDKSTRSFVTIYDLLRGRLAGVTVSRDNKITIRGLTSIRNVSEPLFVVDGVIVSSIDYLFPNNVKNVSVLKDAAASIYGAQGSSGVIVITTK</sequence>
<keyword evidence="2" id="KW-0732">Signal</keyword>
<evidence type="ECO:0000259" key="3">
    <source>
        <dbReference type="Pfam" id="PF07715"/>
    </source>
</evidence>
<keyword evidence="4" id="KW-0675">Receptor</keyword>
<dbReference type="SUPFAM" id="SSF56935">
    <property type="entry name" value="Porins"/>
    <property type="match status" value="1"/>
</dbReference>
<dbReference type="InterPro" id="IPR039426">
    <property type="entry name" value="TonB-dep_rcpt-like"/>
</dbReference>
<keyword evidence="1" id="KW-1134">Transmembrane beta strand</keyword>
<accession>A0A1G7XEN8</accession>
<feature type="domain" description="TonB-dependent receptor plug" evidence="3">
    <location>
        <begin position="135"/>
        <end position="218"/>
    </location>
</feature>
<keyword evidence="1" id="KW-0472">Membrane</keyword>
<name>A0A1G7XEN8_9FLAO</name>
<dbReference type="PROSITE" id="PS52016">
    <property type="entry name" value="TONB_DEPENDENT_REC_3"/>
    <property type="match status" value="1"/>
</dbReference>
<evidence type="ECO:0000256" key="2">
    <source>
        <dbReference type="SAM" id="SignalP"/>
    </source>
</evidence>
<keyword evidence="1" id="KW-0813">Transport</keyword>
<proteinExistence type="inferred from homology"/>
<dbReference type="OrthoDB" id="982809at2"/>
<evidence type="ECO:0000313" key="5">
    <source>
        <dbReference type="Proteomes" id="UP000199274"/>
    </source>
</evidence>
<feature type="signal peptide" evidence="2">
    <location>
        <begin position="1"/>
        <end position="20"/>
    </location>
</feature>
<comment type="subcellular location">
    <subcellularLocation>
        <location evidence="1">Cell outer membrane</location>
        <topology evidence="1">Multi-pass membrane protein</topology>
    </subcellularLocation>
</comment>
<protein>
    <submittedName>
        <fullName evidence="4">TonB-dependent outer membrane receptor, SusC/RagA subfamily, signature region</fullName>
    </submittedName>
</protein>
<dbReference type="Gene3D" id="2.170.130.10">
    <property type="entry name" value="TonB-dependent receptor, plug domain"/>
    <property type="match status" value="1"/>
</dbReference>
<dbReference type="GO" id="GO:0009279">
    <property type="term" value="C:cell outer membrane"/>
    <property type="evidence" value="ECO:0007669"/>
    <property type="project" value="UniProtKB-SubCell"/>
</dbReference>
<evidence type="ECO:0000256" key="1">
    <source>
        <dbReference type="PROSITE-ProRule" id="PRU01360"/>
    </source>
</evidence>
<gene>
    <name evidence="4" type="ORF">SAMN04488062_102282</name>
</gene>
<dbReference type="SUPFAM" id="SSF49464">
    <property type="entry name" value="Carboxypeptidase regulatory domain-like"/>
    <property type="match status" value="1"/>
</dbReference>
<organism evidence="4 5">
    <name type="scientific">Flavobacterium omnivorum</name>
    <dbReference type="NCBI Taxonomy" id="178355"/>
    <lineage>
        <taxon>Bacteria</taxon>
        <taxon>Pseudomonadati</taxon>
        <taxon>Bacteroidota</taxon>
        <taxon>Flavobacteriia</taxon>
        <taxon>Flavobacteriales</taxon>
        <taxon>Flavobacteriaceae</taxon>
        <taxon>Flavobacterium</taxon>
    </lineage>
</organism>
<comment type="similarity">
    <text evidence="1">Belongs to the TonB-dependent receptor family.</text>
</comment>
<dbReference type="InterPro" id="IPR012910">
    <property type="entry name" value="Plug_dom"/>
</dbReference>
<dbReference type="Proteomes" id="UP000199274">
    <property type="component" value="Unassembled WGS sequence"/>
</dbReference>
<dbReference type="InterPro" id="IPR037066">
    <property type="entry name" value="Plug_dom_sf"/>
</dbReference>
<dbReference type="EMBL" id="FNDB01000002">
    <property type="protein sequence ID" value="SDG82682.1"/>
    <property type="molecule type" value="Genomic_DNA"/>
</dbReference>
<dbReference type="STRING" id="178355.SAMN04488062_102282"/>
<dbReference type="Gene3D" id="2.60.40.1120">
    <property type="entry name" value="Carboxypeptidase-like, regulatory domain"/>
    <property type="match status" value="1"/>
</dbReference>
<keyword evidence="1" id="KW-0812">Transmembrane</keyword>
<dbReference type="InterPro" id="IPR008969">
    <property type="entry name" value="CarboxyPept-like_regulatory"/>
</dbReference>
<reference evidence="5" key="1">
    <citation type="submission" date="2016-10" db="EMBL/GenBank/DDBJ databases">
        <authorList>
            <person name="Varghese N."/>
            <person name="Submissions S."/>
        </authorList>
    </citation>
    <scope>NUCLEOTIDE SEQUENCE [LARGE SCALE GENOMIC DNA]</scope>
    <source>
        <strain evidence="5">CGMCC 1.2747</strain>
    </source>
</reference>
<keyword evidence="5" id="KW-1185">Reference proteome</keyword>
<dbReference type="Pfam" id="PF07715">
    <property type="entry name" value="Plug"/>
    <property type="match status" value="1"/>
</dbReference>